<evidence type="ECO:0000256" key="7">
    <source>
        <dbReference type="ARBA" id="ARBA00022840"/>
    </source>
</evidence>
<dbReference type="GO" id="GO:0006235">
    <property type="term" value="P:dTTP biosynthetic process"/>
    <property type="evidence" value="ECO:0007669"/>
    <property type="project" value="TreeGrafter"/>
</dbReference>
<dbReference type="PANTHER" id="PTHR10344:SF4">
    <property type="entry name" value="UMP-CMP KINASE 2, MITOCHONDRIAL"/>
    <property type="match status" value="1"/>
</dbReference>
<dbReference type="GO" id="GO:0006227">
    <property type="term" value="P:dUDP biosynthetic process"/>
    <property type="evidence" value="ECO:0007669"/>
    <property type="project" value="TreeGrafter"/>
</dbReference>
<evidence type="ECO:0000313" key="10">
    <source>
        <dbReference type="EMBL" id="CAB4564655.1"/>
    </source>
</evidence>
<dbReference type="EMBL" id="CAEZTR010000039">
    <property type="protein sequence ID" value="CAB4576221.1"/>
    <property type="molecule type" value="Genomic_DNA"/>
</dbReference>
<evidence type="ECO:0000313" key="13">
    <source>
        <dbReference type="EMBL" id="CAB4644111.1"/>
    </source>
</evidence>
<dbReference type="InterPro" id="IPR018095">
    <property type="entry name" value="Thymidylate_kin_CS"/>
</dbReference>
<dbReference type="PROSITE" id="PS01331">
    <property type="entry name" value="THYMIDYLATE_KINASE"/>
    <property type="match status" value="1"/>
</dbReference>
<gene>
    <name evidence="11" type="ORF">UFOPK1495_01834</name>
    <name evidence="10" type="ORF">UFOPK1603_00809</name>
    <name evidence="12" type="ORF">UFOPK1711_00827</name>
    <name evidence="13" type="ORF">UFOPK2143_00886</name>
    <name evidence="14" type="ORF">UFOPK2350_01402</name>
</gene>
<evidence type="ECO:0000313" key="12">
    <source>
        <dbReference type="EMBL" id="CAB4576221.1"/>
    </source>
</evidence>
<dbReference type="InterPro" id="IPR018094">
    <property type="entry name" value="Thymidylate_kinase"/>
</dbReference>
<sequence>MTRGKFIAFEGGEACGKSTQSARLADALDAVLTREPGGTVIGAQLRAVLLDPQTIDLSDRAEALLMAADRAQHVAELVEPALAAGRHVVTDRFAGSSIAYQGHGRGLPINEIRDLSLWATGGVWPDLIILLDVPEAEADRRLGAARDRMEAEPAAFHAAVLEGFRSQAAAEPDRWVVIDGTPSIDEVSAAVSAAVAERLQLLL</sequence>
<keyword evidence="6" id="KW-0418">Kinase</keyword>
<evidence type="ECO:0000259" key="9">
    <source>
        <dbReference type="Pfam" id="PF02223"/>
    </source>
</evidence>
<dbReference type="NCBIfam" id="TIGR00041">
    <property type="entry name" value="DTMP_kinase"/>
    <property type="match status" value="1"/>
</dbReference>
<comment type="similarity">
    <text evidence="1">Belongs to the thymidylate kinase family.</text>
</comment>
<accession>A0A6J6K2T0</accession>
<evidence type="ECO:0000313" key="14">
    <source>
        <dbReference type="EMBL" id="CAB4687727.1"/>
    </source>
</evidence>
<dbReference type="CDD" id="cd01672">
    <property type="entry name" value="TMPK"/>
    <property type="match status" value="1"/>
</dbReference>
<keyword evidence="5" id="KW-0547">Nucleotide-binding</keyword>
<dbReference type="GO" id="GO:0005829">
    <property type="term" value="C:cytosol"/>
    <property type="evidence" value="ECO:0007669"/>
    <property type="project" value="TreeGrafter"/>
</dbReference>
<dbReference type="HAMAP" id="MF_00165">
    <property type="entry name" value="Thymidylate_kinase"/>
    <property type="match status" value="1"/>
</dbReference>
<dbReference type="GO" id="GO:0005524">
    <property type="term" value="F:ATP binding"/>
    <property type="evidence" value="ECO:0007669"/>
    <property type="project" value="UniProtKB-KW"/>
</dbReference>
<dbReference type="Gene3D" id="3.40.50.300">
    <property type="entry name" value="P-loop containing nucleotide triphosphate hydrolases"/>
    <property type="match status" value="1"/>
</dbReference>
<evidence type="ECO:0000256" key="3">
    <source>
        <dbReference type="ARBA" id="ARBA00022679"/>
    </source>
</evidence>
<comment type="catalytic activity">
    <reaction evidence="8">
        <text>dTMP + ATP = dTDP + ADP</text>
        <dbReference type="Rhea" id="RHEA:13517"/>
        <dbReference type="ChEBI" id="CHEBI:30616"/>
        <dbReference type="ChEBI" id="CHEBI:58369"/>
        <dbReference type="ChEBI" id="CHEBI:63528"/>
        <dbReference type="ChEBI" id="CHEBI:456216"/>
        <dbReference type="EC" id="2.7.4.9"/>
    </reaction>
</comment>
<keyword evidence="7" id="KW-0067">ATP-binding</keyword>
<dbReference type="AlphaFoldDB" id="A0A6J6K2T0"/>
<dbReference type="EMBL" id="CAEZVV010000046">
    <property type="protein sequence ID" value="CAB4644111.1"/>
    <property type="molecule type" value="Genomic_DNA"/>
</dbReference>
<evidence type="ECO:0000256" key="6">
    <source>
        <dbReference type="ARBA" id="ARBA00022777"/>
    </source>
</evidence>
<dbReference type="InterPro" id="IPR027417">
    <property type="entry name" value="P-loop_NTPase"/>
</dbReference>
<evidence type="ECO:0000256" key="4">
    <source>
        <dbReference type="ARBA" id="ARBA00022727"/>
    </source>
</evidence>
<dbReference type="EC" id="2.7.4.9" evidence="2"/>
<dbReference type="Pfam" id="PF02223">
    <property type="entry name" value="Thymidylate_kin"/>
    <property type="match status" value="1"/>
</dbReference>
<reference evidence="13" key="1">
    <citation type="submission" date="2020-05" db="EMBL/GenBank/DDBJ databases">
        <authorList>
            <person name="Chiriac C."/>
            <person name="Salcher M."/>
            <person name="Ghai R."/>
            <person name="Kavagutti S V."/>
        </authorList>
    </citation>
    <scope>NUCLEOTIDE SEQUENCE</scope>
</reference>
<protein>
    <recommendedName>
        <fullName evidence="2">dTMP kinase</fullName>
        <ecNumber evidence="2">2.7.4.9</ecNumber>
    </recommendedName>
</protein>
<evidence type="ECO:0000256" key="1">
    <source>
        <dbReference type="ARBA" id="ARBA00009776"/>
    </source>
</evidence>
<dbReference type="InterPro" id="IPR039430">
    <property type="entry name" value="Thymidylate_kin-like_dom"/>
</dbReference>
<proteinExistence type="inferred from homology"/>
<dbReference type="EMBL" id="CAEZXE010000140">
    <property type="protein sequence ID" value="CAB4687727.1"/>
    <property type="molecule type" value="Genomic_DNA"/>
</dbReference>
<dbReference type="EMBL" id="CAEZSU010000275">
    <property type="protein sequence ID" value="CAB4567026.1"/>
    <property type="molecule type" value="Genomic_DNA"/>
</dbReference>
<dbReference type="GO" id="GO:0006233">
    <property type="term" value="P:dTDP biosynthetic process"/>
    <property type="evidence" value="ECO:0007669"/>
    <property type="project" value="InterPro"/>
</dbReference>
<dbReference type="SUPFAM" id="SSF52540">
    <property type="entry name" value="P-loop containing nucleoside triphosphate hydrolases"/>
    <property type="match status" value="1"/>
</dbReference>
<evidence type="ECO:0000256" key="2">
    <source>
        <dbReference type="ARBA" id="ARBA00012980"/>
    </source>
</evidence>
<evidence type="ECO:0000256" key="5">
    <source>
        <dbReference type="ARBA" id="ARBA00022741"/>
    </source>
</evidence>
<name>A0A6J6K2T0_9ZZZZ</name>
<dbReference type="GO" id="GO:0004798">
    <property type="term" value="F:dTMP kinase activity"/>
    <property type="evidence" value="ECO:0007669"/>
    <property type="project" value="UniProtKB-EC"/>
</dbReference>
<keyword evidence="3" id="KW-0808">Transferase</keyword>
<dbReference type="EMBL" id="CAEZTG010000061">
    <property type="protein sequence ID" value="CAB4564655.1"/>
    <property type="molecule type" value="Genomic_DNA"/>
</dbReference>
<evidence type="ECO:0000313" key="11">
    <source>
        <dbReference type="EMBL" id="CAB4567026.1"/>
    </source>
</evidence>
<organism evidence="13">
    <name type="scientific">freshwater metagenome</name>
    <dbReference type="NCBI Taxonomy" id="449393"/>
    <lineage>
        <taxon>unclassified sequences</taxon>
        <taxon>metagenomes</taxon>
        <taxon>ecological metagenomes</taxon>
    </lineage>
</organism>
<dbReference type="PANTHER" id="PTHR10344">
    <property type="entry name" value="THYMIDYLATE KINASE"/>
    <property type="match status" value="1"/>
</dbReference>
<keyword evidence="4" id="KW-0545">Nucleotide biosynthesis</keyword>
<evidence type="ECO:0000256" key="8">
    <source>
        <dbReference type="ARBA" id="ARBA00048743"/>
    </source>
</evidence>
<dbReference type="FunFam" id="3.40.50.300:FF:000225">
    <property type="entry name" value="Thymidylate kinase"/>
    <property type="match status" value="1"/>
</dbReference>
<feature type="domain" description="Thymidylate kinase-like" evidence="9">
    <location>
        <begin position="9"/>
        <end position="190"/>
    </location>
</feature>